<sequence length="136" mass="14073">MADAFEAFAGSVLDTGVPDYPAMLRDDLSDLGLSVAGVGAPAAPEGLHPAGVAYVVAGSRLGLASLRRDRFWGKSGGCASRYMTDDAGLNVWRAMAGWMRGARLPASEVSAICDSAVSVFALFEDGLVRSLPEHAG</sequence>
<keyword evidence="2" id="KW-1185">Reference proteome</keyword>
<dbReference type="EMBL" id="JACBZF010000007">
    <property type="protein sequence ID" value="NYH96826.1"/>
    <property type="molecule type" value="Genomic_DNA"/>
</dbReference>
<name>A0A7Y9Y1D3_9SPHN</name>
<proteinExistence type="predicted"/>
<dbReference type="SUPFAM" id="SSF48613">
    <property type="entry name" value="Heme oxygenase-like"/>
    <property type="match status" value="1"/>
</dbReference>
<organism evidence="1 2">
    <name type="scientific">Novosphingobium marinum</name>
    <dbReference type="NCBI Taxonomy" id="1514948"/>
    <lineage>
        <taxon>Bacteria</taxon>
        <taxon>Pseudomonadati</taxon>
        <taxon>Pseudomonadota</taxon>
        <taxon>Alphaproteobacteria</taxon>
        <taxon>Sphingomonadales</taxon>
        <taxon>Sphingomonadaceae</taxon>
        <taxon>Novosphingobium</taxon>
    </lineage>
</organism>
<reference evidence="1 2" key="1">
    <citation type="submission" date="2020-07" db="EMBL/GenBank/DDBJ databases">
        <title>Genomic Encyclopedia of Type Strains, Phase IV (KMG-IV): sequencing the most valuable type-strain genomes for metagenomic binning, comparative biology and taxonomic classification.</title>
        <authorList>
            <person name="Goeker M."/>
        </authorList>
    </citation>
    <scope>NUCLEOTIDE SEQUENCE [LARGE SCALE GENOMIC DNA]</scope>
    <source>
        <strain evidence="1 2">DSM 29043</strain>
    </source>
</reference>
<accession>A0A7Y9Y1D3</accession>
<evidence type="ECO:0000313" key="1">
    <source>
        <dbReference type="EMBL" id="NYH96826.1"/>
    </source>
</evidence>
<dbReference type="AlphaFoldDB" id="A0A7Y9Y1D3"/>
<gene>
    <name evidence="1" type="ORF">FHS75_003177</name>
</gene>
<dbReference type="Proteomes" id="UP000522081">
    <property type="component" value="Unassembled WGS sequence"/>
</dbReference>
<dbReference type="RefSeq" id="WP_179408632.1">
    <property type="nucleotide sequence ID" value="NZ_BMGF01000008.1"/>
</dbReference>
<dbReference type="Gene3D" id="1.20.910.10">
    <property type="entry name" value="Heme oxygenase-like"/>
    <property type="match status" value="1"/>
</dbReference>
<protein>
    <submittedName>
        <fullName evidence="1">Heme oxygenase</fullName>
    </submittedName>
</protein>
<evidence type="ECO:0000313" key="2">
    <source>
        <dbReference type="Proteomes" id="UP000522081"/>
    </source>
</evidence>
<comment type="caution">
    <text evidence="1">The sequence shown here is derived from an EMBL/GenBank/DDBJ whole genome shotgun (WGS) entry which is preliminary data.</text>
</comment>
<dbReference type="InterPro" id="IPR016084">
    <property type="entry name" value="Haem_Oase-like_multi-hlx"/>
</dbReference>